<dbReference type="EMBL" id="BMFU01000010">
    <property type="protein sequence ID" value="GGH67270.1"/>
    <property type="molecule type" value="Genomic_DNA"/>
</dbReference>
<evidence type="ECO:0008006" key="4">
    <source>
        <dbReference type="Google" id="ProtNLM"/>
    </source>
</evidence>
<keyword evidence="3" id="KW-1185">Reference proteome</keyword>
<feature type="region of interest" description="Disordered" evidence="1">
    <location>
        <begin position="25"/>
        <end position="46"/>
    </location>
</feature>
<protein>
    <recommendedName>
        <fullName evidence="4">DUF3951 domain-containing protein</fullName>
    </recommendedName>
</protein>
<proteinExistence type="predicted"/>
<gene>
    <name evidence="2" type="ORF">GCM10008014_48530</name>
</gene>
<comment type="caution">
    <text evidence="2">The sequence shown here is derived from an EMBL/GenBank/DDBJ whole genome shotgun (WGS) entry which is preliminary data.</text>
</comment>
<evidence type="ECO:0000313" key="3">
    <source>
        <dbReference type="Proteomes" id="UP000652153"/>
    </source>
</evidence>
<feature type="compositionally biased region" description="Basic and acidic residues" evidence="1">
    <location>
        <begin position="25"/>
        <end position="36"/>
    </location>
</feature>
<accession>A0ABQ1ZK96</accession>
<reference evidence="3" key="1">
    <citation type="journal article" date="2019" name="Int. J. Syst. Evol. Microbiol.">
        <title>The Global Catalogue of Microorganisms (GCM) 10K type strain sequencing project: providing services to taxonomists for standard genome sequencing and annotation.</title>
        <authorList>
            <consortium name="The Broad Institute Genomics Platform"/>
            <consortium name="The Broad Institute Genome Sequencing Center for Infectious Disease"/>
            <person name="Wu L."/>
            <person name="Ma J."/>
        </authorList>
    </citation>
    <scope>NUCLEOTIDE SEQUENCE [LARGE SCALE GENOMIC DNA]</scope>
    <source>
        <strain evidence="3">CGMCC 1.12770</strain>
    </source>
</reference>
<dbReference type="Proteomes" id="UP000652153">
    <property type="component" value="Unassembled WGS sequence"/>
</dbReference>
<evidence type="ECO:0000256" key="1">
    <source>
        <dbReference type="SAM" id="MobiDB-lite"/>
    </source>
</evidence>
<name>A0ABQ1ZK96_9BACL</name>
<sequence length="46" mass="5421">MALYTVCKSFRFFIPDDDKTKNIIMKKHDDNDKKDPYPCAQPSAKR</sequence>
<evidence type="ECO:0000313" key="2">
    <source>
        <dbReference type="EMBL" id="GGH67270.1"/>
    </source>
</evidence>
<organism evidence="2 3">
    <name type="scientific">Paenibacillus silvae</name>
    <dbReference type="NCBI Taxonomy" id="1325358"/>
    <lineage>
        <taxon>Bacteria</taxon>
        <taxon>Bacillati</taxon>
        <taxon>Bacillota</taxon>
        <taxon>Bacilli</taxon>
        <taxon>Bacillales</taxon>
        <taxon>Paenibacillaceae</taxon>
        <taxon>Paenibacillus</taxon>
    </lineage>
</organism>